<accession>A0ABM8W3S9</accession>
<proteinExistence type="predicted"/>
<reference evidence="1 2" key="1">
    <citation type="submission" date="2021-06" db="EMBL/GenBank/DDBJ databases">
        <authorList>
            <person name="Kallberg Y."/>
            <person name="Tangrot J."/>
            <person name="Rosling A."/>
        </authorList>
    </citation>
    <scope>NUCLEOTIDE SEQUENCE [LARGE SCALE GENOMIC DNA]</scope>
    <source>
        <strain evidence="1 2">120-4 pot B 10/14</strain>
    </source>
</reference>
<dbReference type="Proteomes" id="UP000789901">
    <property type="component" value="Unassembled WGS sequence"/>
</dbReference>
<gene>
    <name evidence="1" type="ORF">GMARGA_LOCUS2991</name>
</gene>
<sequence length="61" mass="6943">MISMSVRLKADFYGVNGRNRWITVMGALIAAIERLRRGMTVFLNIYIIKAPKIMSIRDLTG</sequence>
<comment type="caution">
    <text evidence="1">The sequence shown here is derived from an EMBL/GenBank/DDBJ whole genome shotgun (WGS) entry which is preliminary data.</text>
</comment>
<dbReference type="EMBL" id="CAJVQB010001024">
    <property type="protein sequence ID" value="CAG8517579.1"/>
    <property type="molecule type" value="Genomic_DNA"/>
</dbReference>
<keyword evidence="2" id="KW-1185">Reference proteome</keyword>
<organism evidence="1 2">
    <name type="scientific">Gigaspora margarita</name>
    <dbReference type="NCBI Taxonomy" id="4874"/>
    <lineage>
        <taxon>Eukaryota</taxon>
        <taxon>Fungi</taxon>
        <taxon>Fungi incertae sedis</taxon>
        <taxon>Mucoromycota</taxon>
        <taxon>Glomeromycotina</taxon>
        <taxon>Glomeromycetes</taxon>
        <taxon>Diversisporales</taxon>
        <taxon>Gigasporaceae</taxon>
        <taxon>Gigaspora</taxon>
    </lineage>
</organism>
<evidence type="ECO:0000313" key="2">
    <source>
        <dbReference type="Proteomes" id="UP000789901"/>
    </source>
</evidence>
<evidence type="ECO:0000313" key="1">
    <source>
        <dbReference type="EMBL" id="CAG8517579.1"/>
    </source>
</evidence>
<name>A0ABM8W3S9_GIGMA</name>
<protein>
    <submittedName>
        <fullName evidence="1">2630_t:CDS:1</fullName>
    </submittedName>
</protein>